<feature type="compositionally biased region" description="Polar residues" evidence="1">
    <location>
        <begin position="113"/>
        <end position="129"/>
    </location>
</feature>
<protein>
    <submittedName>
        <fullName evidence="2">Uncharacterized protein</fullName>
    </submittedName>
</protein>
<feature type="compositionally biased region" description="Polar residues" evidence="1">
    <location>
        <begin position="307"/>
        <end position="326"/>
    </location>
</feature>
<keyword evidence="3" id="KW-1185">Reference proteome</keyword>
<comment type="caution">
    <text evidence="2">The sequence shown here is derived from an EMBL/GenBank/DDBJ whole genome shotgun (WGS) entry which is preliminary data.</text>
</comment>
<reference evidence="2" key="1">
    <citation type="submission" date="2023-03" db="EMBL/GenBank/DDBJ databases">
        <title>Massive genome expansion in bonnet fungi (Mycena s.s.) driven by repeated elements and novel gene families across ecological guilds.</title>
        <authorList>
            <consortium name="Lawrence Berkeley National Laboratory"/>
            <person name="Harder C.B."/>
            <person name="Miyauchi S."/>
            <person name="Viragh M."/>
            <person name="Kuo A."/>
            <person name="Thoen E."/>
            <person name="Andreopoulos B."/>
            <person name="Lu D."/>
            <person name="Skrede I."/>
            <person name="Drula E."/>
            <person name="Henrissat B."/>
            <person name="Morin E."/>
            <person name="Kohler A."/>
            <person name="Barry K."/>
            <person name="LaButti K."/>
            <person name="Morin E."/>
            <person name="Salamov A."/>
            <person name="Lipzen A."/>
            <person name="Mereny Z."/>
            <person name="Hegedus B."/>
            <person name="Baldrian P."/>
            <person name="Stursova M."/>
            <person name="Weitz H."/>
            <person name="Taylor A."/>
            <person name="Grigoriev I.V."/>
            <person name="Nagy L.G."/>
            <person name="Martin F."/>
            <person name="Kauserud H."/>
        </authorList>
    </citation>
    <scope>NUCLEOTIDE SEQUENCE</scope>
    <source>
        <strain evidence="2">CBHHK182m</strain>
    </source>
</reference>
<feature type="region of interest" description="Disordered" evidence="1">
    <location>
        <begin position="220"/>
        <end position="352"/>
    </location>
</feature>
<feature type="compositionally biased region" description="Polar residues" evidence="1">
    <location>
        <begin position="257"/>
        <end position="274"/>
    </location>
</feature>
<organism evidence="2 3">
    <name type="scientific">Mycena metata</name>
    <dbReference type="NCBI Taxonomy" id="1033252"/>
    <lineage>
        <taxon>Eukaryota</taxon>
        <taxon>Fungi</taxon>
        <taxon>Dikarya</taxon>
        <taxon>Basidiomycota</taxon>
        <taxon>Agaricomycotina</taxon>
        <taxon>Agaricomycetes</taxon>
        <taxon>Agaricomycetidae</taxon>
        <taxon>Agaricales</taxon>
        <taxon>Marasmiineae</taxon>
        <taxon>Mycenaceae</taxon>
        <taxon>Mycena</taxon>
    </lineage>
</organism>
<accession>A0AAD7H7B3</accession>
<evidence type="ECO:0000313" key="3">
    <source>
        <dbReference type="Proteomes" id="UP001215598"/>
    </source>
</evidence>
<evidence type="ECO:0000313" key="2">
    <source>
        <dbReference type="EMBL" id="KAJ7713734.1"/>
    </source>
</evidence>
<dbReference type="EMBL" id="JARKIB010000336">
    <property type="protein sequence ID" value="KAJ7713734.1"/>
    <property type="molecule type" value="Genomic_DNA"/>
</dbReference>
<name>A0AAD7H7B3_9AGAR</name>
<evidence type="ECO:0000256" key="1">
    <source>
        <dbReference type="SAM" id="MobiDB-lite"/>
    </source>
</evidence>
<feature type="region of interest" description="Disordered" evidence="1">
    <location>
        <begin position="163"/>
        <end position="208"/>
    </location>
</feature>
<feature type="compositionally biased region" description="Basic residues" evidence="1">
    <location>
        <begin position="221"/>
        <end position="230"/>
    </location>
</feature>
<feature type="region of interest" description="Disordered" evidence="1">
    <location>
        <begin position="75"/>
        <end position="131"/>
    </location>
</feature>
<feature type="compositionally biased region" description="Basic residues" evidence="1">
    <location>
        <begin position="12"/>
        <end position="23"/>
    </location>
</feature>
<dbReference type="AlphaFoldDB" id="A0AAD7H7B3"/>
<feature type="region of interest" description="Disordered" evidence="1">
    <location>
        <begin position="1"/>
        <end position="55"/>
    </location>
</feature>
<dbReference type="Proteomes" id="UP001215598">
    <property type="component" value="Unassembled WGS sequence"/>
</dbReference>
<sequence>MAPNPTAFGPPRRSRKGSIKGRRNTPDVGGDHIQGEPTPTFFGAVPVEPAPVNFSRDRKSSIGAVNMNQKFTVPALQAASKSRSSLIERERVDSPSNRKPSARETKGNGLLSLASQPLEPTSLGENTPESSRRMFNLFRTRKPSTADAPKINSPLAPAVTKAAIQSSSSLVQFRKNRNRSTSSREDAGHPTFIPTAMGSSPSLVESTTSRKSLSIINFVRSRTRSKKGKRNPLNGTPIDFRTRKAPDDNGLPAGAIGTSQASPKRSGRKTSFSLRSRPAEITASTPASTRVPHSHTAPFNPSILHDQPTQSATSGGVTNFRMSSQGVKRESSFSFKLKSTETRKPSAPGPSAAQMEIYAPQNRAGASVAILKSAGEATIRTSCFCAPDGNLCTDKSGRRQYSEFERVPSSAG</sequence>
<proteinExistence type="predicted"/>
<feature type="compositionally biased region" description="Polar residues" evidence="1">
    <location>
        <begin position="197"/>
        <end position="208"/>
    </location>
</feature>
<gene>
    <name evidence="2" type="ORF">B0H16DRAFT_534193</name>
</gene>